<feature type="transmembrane region" description="Helical" evidence="7">
    <location>
        <begin position="185"/>
        <end position="205"/>
    </location>
</feature>
<dbReference type="PANTHER" id="PTHR33048:SF47">
    <property type="entry name" value="INTEGRAL MEMBRANE PROTEIN-RELATED"/>
    <property type="match status" value="1"/>
</dbReference>
<keyword evidence="3 7" id="KW-1133">Transmembrane helix</keyword>
<feature type="transmembrane region" description="Helical" evidence="7">
    <location>
        <begin position="107"/>
        <end position="125"/>
    </location>
</feature>
<dbReference type="OrthoDB" id="3934549at2759"/>
<dbReference type="Proteomes" id="UP000572817">
    <property type="component" value="Unassembled WGS sequence"/>
</dbReference>
<dbReference type="Pfam" id="PF20684">
    <property type="entry name" value="Fung_rhodopsin"/>
    <property type="match status" value="1"/>
</dbReference>
<evidence type="ECO:0000259" key="8">
    <source>
        <dbReference type="Pfam" id="PF20684"/>
    </source>
</evidence>
<feature type="transmembrane region" description="Helical" evidence="7">
    <location>
        <begin position="137"/>
        <end position="159"/>
    </location>
</feature>
<evidence type="ECO:0000256" key="3">
    <source>
        <dbReference type="ARBA" id="ARBA00022989"/>
    </source>
</evidence>
<comment type="similarity">
    <text evidence="5">Belongs to the SAT4 family.</text>
</comment>
<evidence type="ECO:0000256" key="7">
    <source>
        <dbReference type="SAM" id="Phobius"/>
    </source>
</evidence>
<keyword evidence="10" id="KW-1185">Reference proteome</keyword>
<comment type="subcellular location">
    <subcellularLocation>
        <location evidence="1">Membrane</location>
        <topology evidence="1">Multi-pass membrane protein</topology>
    </subcellularLocation>
</comment>
<feature type="compositionally biased region" description="Polar residues" evidence="6">
    <location>
        <begin position="421"/>
        <end position="433"/>
    </location>
</feature>
<sequence>MGDDSSLNEKYDPDMPVIRWRQRMELATVCVANAISLCVMVTRIIVQRKRFKRFRKVEWQTAIAAILLAFPLWTSQVMTNRYGSGLHVQNVPPKWAIPFWNWSLGWMAYYIVVSIVKVSMCYSLLEILPHTFRTFRRLVYVLCAVIMSLGIAEALVWTFQCEPFMSNFDYSVEPTWCANIDAARFAWAGVGIGIDLLLTWIPIAILQRTRLLRHERIVLRAVFGATLLGTAATAVGCYGIWLNREDQAEQDLTWTESIYIMFNSIEIMLYTVGGSLTVFSRYFISRVAAYSSGARTEQTPSTGFSIFSKVSNRIRKTSVQTVATSQLNQSEEPDNYNINATAPLPPWDSEQFELQQPLPPPSKHAMAAMHDPEASKWHTWETSYGVPASRDTMIETPSFERMGVLPDVDSTPPRTREHSLTRNPVPQSATHGNDTVWYGSEQSSIEDHRPPSPDFFAPRHTPSSSRHDSPQQLRFPFSSGSNG</sequence>
<dbReference type="AlphaFoldDB" id="A0A8H4J667"/>
<feature type="transmembrane region" description="Helical" evidence="7">
    <location>
        <begin position="261"/>
        <end position="284"/>
    </location>
</feature>
<organism evidence="9 10">
    <name type="scientific">Botryosphaeria dothidea</name>
    <dbReference type="NCBI Taxonomy" id="55169"/>
    <lineage>
        <taxon>Eukaryota</taxon>
        <taxon>Fungi</taxon>
        <taxon>Dikarya</taxon>
        <taxon>Ascomycota</taxon>
        <taxon>Pezizomycotina</taxon>
        <taxon>Dothideomycetes</taxon>
        <taxon>Dothideomycetes incertae sedis</taxon>
        <taxon>Botryosphaeriales</taxon>
        <taxon>Botryosphaeriaceae</taxon>
        <taxon>Botryosphaeria</taxon>
    </lineage>
</organism>
<evidence type="ECO:0000256" key="5">
    <source>
        <dbReference type="ARBA" id="ARBA00038359"/>
    </source>
</evidence>
<evidence type="ECO:0000313" key="10">
    <source>
        <dbReference type="Proteomes" id="UP000572817"/>
    </source>
</evidence>
<dbReference type="InterPro" id="IPR052337">
    <property type="entry name" value="SAT4-like"/>
</dbReference>
<proteinExistence type="inferred from homology"/>
<protein>
    <submittedName>
        <fullName evidence="9">Integral membrane protein</fullName>
    </submittedName>
</protein>
<feature type="transmembrane region" description="Helical" evidence="7">
    <location>
        <begin position="57"/>
        <end position="74"/>
    </location>
</feature>
<accession>A0A8H4J667</accession>
<reference evidence="9" key="1">
    <citation type="submission" date="2020-04" db="EMBL/GenBank/DDBJ databases">
        <title>Genome Assembly and Annotation of Botryosphaeria dothidea sdau 11-99, a Latent Pathogen of Apple Fruit Ring Rot in China.</title>
        <authorList>
            <person name="Yu C."/>
            <person name="Diao Y."/>
            <person name="Lu Q."/>
            <person name="Zhao J."/>
            <person name="Cui S."/>
            <person name="Peng C."/>
            <person name="He B."/>
            <person name="Liu H."/>
        </authorList>
    </citation>
    <scope>NUCLEOTIDE SEQUENCE [LARGE SCALE GENOMIC DNA]</scope>
    <source>
        <strain evidence="9">Sdau11-99</strain>
    </source>
</reference>
<feature type="region of interest" description="Disordered" evidence="6">
    <location>
        <begin position="403"/>
        <end position="483"/>
    </location>
</feature>
<name>A0A8H4J667_9PEZI</name>
<keyword evidence="2 7" id="KW-0812">Transmembrane</keyword>
<evidence type="ECO:0000256" key="4">
    <source>
        <dbReference type="ARBA" id="ARBA00023136"/>
    </source>
</evidence>
<dbReference type="GO" id="GO:0016020">
    <property type="term" value="C:membrane"/>
    <property type="evidence" value="ECO:0007669"/>
    <property type="project" value="UniProtKB-SubCell"/>
</dbReference>
<feature type="transmembrane region" description="Helical" evidence="7">
    <location>
        <begin position="26"/>
        <end position="45"/>
    </location>
</feature>
<evidence type="ECO:0000256" key="1">
    <source>
        <dbReference type="ARBA" id="ARBA00004141"/>
    </source>
</evidence>
<feature type="domain" description="Rhodopsin" evidence="8">
    <location>
        <begin position="56"/>
        <end position="280"/>
    </location>
</feature>
<evidence type="ECO:0000256" key="2">
    <source>
        <dbReference type="ARBA" id="ARBA00022692"/>
    </source>
</evidence>
<feature type="transmembrane region" description="Helical" evidence="7">
    <location>
        <begin position="217"/>
        <end position="241"/>
    </location>
</feature>
<keyword evidence="4 7" id="KW-0472">Membrane</keyword>
<gene>
    <name evidence="9" type="ORF">GTA08_BOTSDO00440</name>
</gene>
<evidence type="ECO:0000256" key="6">
    <source>
        <dbReference type="SAM" id="MobiDB-lite"/>
    </source>
</evidence>
<evidence type="ECO:0000313" key="9">
    <source>
        <dbReference type="EMBL" id="KAF4313364.1"/>
    </source>
</evidence>
<dbReference type="EMBL" id="WWBZ02000001">
    <property type="protein sequence ID" value="KAF4313364.1"/>
    <property type="molecule type" value="Genomic_DNA"/>
</dbReference>
<dbReference type="PANTHER" id="PTHR33048">
    <property type="entry name" value="PTH11-LIKE INTEGRAL MEMBRANE PROTEIN (AFU_ORTHOLOGUE AFUA_5G11245)"/>
    <property type="match status" value="1"/>
</dbReference>
<comment type="caution">
    <text evidence="9">The sequence shown here is derived from an EMBL/GenBank/DDBJ whole genome shotgun (WGS) entry which is preliminary data.</text>
</comment>
<dbReference type="InterPro" id="IPR049326">
    <property type="entry name" value="Rhodopsin_dom_fungi"/>
</dbReference>